<dbReference type="Gene3D" id="3.40.190.150">
    <property type="entry name" value="Bordetella uptake gene, domain 1"/>
    <property type="match status" value="1"/>
</dbReference>
<dbReference type="PANTHER" id="PTHR42928:SF5">
    <property type="entry name" value="BLR1237 PROTEIN"/>
    <property type="match status" value="1"/>
</dbReference>
<reference evidence="3 4" key="1">
    <citation type="submission" date="2020-08" db="EMBL/GenBank/DDBJ databases">
        <title>A Genomic Blueprint of the Chicken Gut Microbiome.</title>
        <authorList>
            <person name="Gilroy R."/>
            <person name="Ravi A."/>
            <person name="Getino M."/>
            <person name="Pursley I."/>
            <person name="Horton D.L."/>
            <person name="Alikhan N.-F."/>
            <person name="Baker D."/>
            <person name="Gharbi K."/>
            <person name="Hall N."/>
            <person name="Watson M."/>
            <person name="Adriaenssens E.M."/>
            <person name="Foster-Nyarko E."/>
            <person name="Jarju S."/>
            <person name="Secka A."/>
            <person name="Antonio M."/>
            <person name="Oren A."/>
            <person name="Chaudhuri R."/>
            <person name="La Ragione R.M."/>
            <person name="Hildebrand F."/>
            <person name="Pallen M.J."/>
        </authorList>
    </citation>
    <scope>NUCLEOTIDE SEQUENCE [LARGE SCALE GENOMIC DNA]</scope>
    <source>
        <strain evidence="3 4">Sa2CVA6</strain>
    </source>
</reference>
<dbReference type="InterPro" id="IPR042100">
    <property type="entry name" value="Bug_dom1"/>
</dbReference>
<proteinExistence type="inferred from homology"/>
<sequence length="322" mass="33708">MPSRRALLISAATLTAAPLLAHAANTRGKAIRIVVPFPAGGGTDVMGRLIALELGRELNATVIVDNVPGATGTLGSAQVARSAPDGFTLLLGISATHSIAPALFKDLKYSPERDFVALARIAHGGNVLVANAKYAADTLPEMLALVKRSGAPLMYGSWGTGSGGHLAVESIRLSTGIPMEHVPYKGVAPLLQDLAGGQIEVAMADVAGALPLLQAGKIKALAVSGRKRSSALPQVPTLVESGVAFDTEIWYTLFAPAKLSPVDVQRLAQASAQVLLQPRVVEKIRSLGMEAEPISREAFEKQWHEDTAVWARLVKVSGVTVN</sequence>
<protein>
    <submittedName>
        <fullName evidence="3">Tripartite tricarboxylate transporter substrate binding protein</fullName>
    </submittedName>
</protein>
<dbReference type="EMBL" id="JACSQK010000005">
    <property type="protein sequence ID" value="MBD7960935.1"/>
    <property type="molecule type" value="Genomic_DNA"/>
</dbReference>
<accession>A0ABR8SBT1</accession>
<keyword evidence="4" id="KW-1185">Reference proteome</keyword>
<comment type="caution">
    <text evidence="3">The sequence shown here is derived from an EMBL/GenBank/DDBJ whole genome shotgun (WGS) entry which is preliminary data.</text>
</comment>
<evidence type="ECO:0000313" key="3">
    <source>
        <dbReference type="EMBL" id="MBD7960935.1"/>
    </source>
</evidence>
<dbReference type="Pfam" id="PF03401">
    <property type="entry name" value="TctC"/>
    <property type="match status" value="1"/>
</dbReference>
<dbReference type="Gene3D" id="3.40.190.10">
    <property type="entry name" value="Periplasmic binding protein-like II"/>
    <property type="match status" value="1"/>
</dbReference>
<dbReference type="PROSITE" id="PS51318">
    <property type="entry name" value="TAT"/>
    <property type="match status" value="1"/>
</dbReference>
<dbReference type="InterPro" id="IPR006311">
    <property type="entry name" value="TAT_signal"/>
</dbReference>
<gene>
    <name evidence="3" type="ORF">H9646_10600</name>
</gene>
<name>A0ABR8SBT1_9BURK</name>
<dbReference type="InterPro" id="IPR005064">
    <property type="entry name" value="BUG"/>
</dbReference>
<dbReference type="PANTHER" id="PTHR42928">
    <property type="entry name" value="TRICARBOXYLATE-BINDING PROTEIN"/>
    <property type="match status" value="1"/>
</dbReference>
<dbReference type="SUPFAM" id="SSF53850">
    <property type="entry name" value="Periplasmic binding protein-like II"/>
    <property type="match status" value="1"/>
</dbReference>
<evidence type="ECO:0000313" key="4">
    <source>
        <dbReference type="Proteomes" id="UP000634919"/>
    </source>
</evidence>
<organism evidence="3 4">
    <name type="scientific">Comamonas avium</name>
    <dbReference type="NCBI Taxonomy" id="2762231"/>
    <lineage>
        <taxon>Bacteria</taxon>
        <taxon>Pseudomonadati</taxon>
        <taxon>Pseudomonadota</taxon>
        <taxon>Betaproteobacteria</taxon>
        <taxon>Burkholderiales</taxon>
        <taxon>Comamonadaceae</taxon>
        <taxon>Comamonas</taxon>
    </lineage>
</organism>
<dbReference type="CDD" id="cd07012">
    <property type="entry name" value="PBP2_Bug_TTT"/>
    <property type="match status" value="1"/>
</dbReference>
<evidence type="ECO:0000256" key="2">
    <source>
        <dbReference type="SAM" id="SignalP"/>
    </source>
</evidence>
<comment type="similarity">
    <text evidence="1">Belongs to the UPF0065 (bug) family.</text>
</comment>
<dbReference type="Proteomes" id="UP000634919">
    <property type="component" value="Unassembled WGS sequence"/>
</dbReference>
<feature type="chain" id="PRO_5047327602" evidence="2">
    <location>
        <begin position="24"/>
        <end position="322"/>
    </location>
</feature>
<feature type="signal peptide" evidence="2">
    <location>
        <begin position="1"/>
        <end position="23"/>
    </location>
</feature>
<keyword evidence="2" id="KW-0732">Signal</keyword>
<evidence type="ECO:0000256" key="1">
    <source>
        <dbReference type="ARBA" id="ARBA00006987"/>
    </source>
</evidence>
<dbReference type="PIRSF" id="PIRSF017082">
    <property type="entry name" value="YflP"/>
    <property type="match status" value="1"/>
</dbReference>